<dbReference type="GeneID" id="92854829"/>
<dbReference type="SUPFAM" id="SSF53649">
    <property type="entry name" value="Alkaline phosphatase-like"/>
    <property type="match status" value="1"/>
</dbReference>
<reference evidence="1 2" key="1">
    <citation type="submission" date="2017-06" db="EMBL/GenBank/DDBJ databases">
        <title>Genome sequence of Bacillus sonorensis strain SRCM101395.</title>
        <authorList>
            <person name="Cho S.H."/>
        </authorList>
    </citation>
    <scope>NUCLEOTIDE SEQUENCE [LARGE SCALE GENOMIC DNA]</scope>
    <source>
        <strain evidence="1 2">SRCM101395</strain>
    </source>
</reference>
<organism evidence="1 2">
    <name type="scientific">Bacillus sonorensis</name>
    <dbReference type="NCBI Taxonomy" id="119858"/>
    <lineage>
        <taxon>Bacteria</taxon>
        <taxon>Bacillati</taxon>
        <taxon>Bacillota</taxon>
        <taxon>Bacilli</taxon>
        <taxon>Bacillales</taxon>
        <taxon>Bacillaceae</taxon>
        <taxon>Bacillus</taxon>
    </lineage>
</organism>
<sequence length="498" mass="55819">MKSSIKKKSVIMLLIDSLMHEPLSQAVRSGQAPAMAFLMENGHYEPEVVSPFPTMSVTVDSTLLTGVYSDRHKVPGLVWFNKQENRIINYGSHIRELLKLGIKQSSRDIFYNLNQLHLNKQVKTLHEELADKGIKTCSINALMHRGSRDGYLHVPVLASWVTGLNHNVKINAPQLFSYGGFSKINPRNFSLLKKFGFNDCFSVKELNHLIHKNQVPPLALVYFPDLDQHVHKHGRNDVKGVAKADGHVQKILDSFPSWKDAIQQNIWIVLGDNGQAWISGNKKEALIDLRGLLDGYQIVKLKNGVTPKDQIVLAVNERMAFIYTLSKEKLPLKQVAEPLQKDGRIDIIAWKNEKDEIEVMPGGRNGRLTFKPGGRTTDEYGQSWSCEGDTDVLDITISETKIEYGKFPDAFARLYSSCVSHEGDYLIVSAKPGYEFIGEGSPTHIGGASHGALHKQDSLVSMIITGTDTRPKHNRTLDVKEWVLQLVESLGGEKERPQ</sequence>
<dbReference type="Proteomes" id="UP000196877">
    <property type="component" value="Chromosome"/>
</dbReference>
<gene>
    <name evidence="1" type="ORF">S101395_04016</name>
</gene>
<keyword evidence="2" id="KW-1185">Reference proteome</keyword>
<evidence type="ECO:0000313" key="2">
    <source>
        <dbReference type="Proteomes" id="UP000196877"/>
    </source>
</evidence>
<dbReference type="InterPro" id="IPR017850">
    <property type="entry name" value="Alkaline_phosphatase_core_sf"/>
</dbReference>
<dbReference type="Gene3D" id="3.40.720.10">
    <property type="entry name" value="Alkaline Phosphatase, subunit A"/>
    <property type="match status" value="1"/>
</dbReference>
<dbReference type="InterPro" id="IPR002591">
    <property type="entry name" value="Phosphodiest/P_Trfase"/>
</dbReference>
<evidence type="ECO:0008006" key="3">
    <source>
        <dbReference type="Google" id="ProtNLM"/>
    </source>
</evidence>
<dbReference type="RefSeq" id="WP_088273031.1">
    <property type="nucleotide sequence ID" value="NZ_BORD01000001.1"/>
</dbReference>
<dbReference type="EMBL" id="CP021920">
    <property type="protein sequence ID" value="ASB90518.1"/>
    <property type="molecule type" value="Genomic_DNA"/>
</dbReference>
<dbReference type="Pfam" id="PF01663">
    <property type="entry name" value="Phosphodiest"/>
    <property type="match status" value="1"/>
</dbReference>
<name>A0ABM6LMA0_9BACI</name>
<evidence type="ECO:0000313" key="1">
    <source>
        <dbReference type="EMBL" id="ASB90518.1"/>
    </source>
</evidence>
<protein>
    <recommendedName>
        <fullName evidence="3">Phosphodiesterase</fullName>
    </recommendedName>
</protein>
<proteinExistence type="predicted"/>
<accession>A0ABM6LMA0</accession>